<dbReference type="GO" id="GO:0016887">
    <property type="term" value="F:ATP hydrolysis activity"/>
    <property type="evidence" value="ECO:0007669"/>
    <property type="project" value="InterPro"/>
</dbReference>
<dbReference type="InterPro" id="IPR017871">
    <property type="entry name" value="ABC_transporter-like_CS"/>
</dbReference>
<evidence type="ECO:0000313" key="6">
    <source>
        <dbReference type="EMBL" id="WTS15261.1"/>
    </source>
</evidence>
<dbReference type="InterPro" id="IPR003593">
    <property type="entry name" value="AAA+_ATPase"/>
</dbReference>
<protein>
    <submittedName>
        <fullName evidence="6">ABC transporter ATP-binding protein</fullName>
    </submittedName>
</protein>
<dbReference type="InterPro" id="IPR050319">
    <property type="entry name" value="ABC_transp_ATP-bind"/>
</dbReference>
<keyword evidence="2" id="KW-0813">Transport</keyword>
<dbReference type="InterPro" id="IPR003439">
    <property type="entry name" value="ABC_transporter-like_ATP-bd"/>
</dbReference>
<proteinExistence type="inferred from homology"/>
<evidence type="ECO:0000256" key="1">
    <source>
        <dbReference type="ARBA" id="ARBA00005417"/>
    </source>
</evidence>
<dbReference type="GO" id="GO:0015833">
    <property type="term" value="P:peptide transport"/>
    <property type="evidence" value="ECO:0007669"/>
    <property type="project" value="InterPro"/>
</dbReference>
<organism evidence="6">
    <name type="scientific">Streptomyces sp. NBC_00119</name>
    <dbReference type="NCBI Taxonomy" id="2975659"/>
    <lineage>
        <taxon>Bacteria</taxon>
        <taxon>Bacillati</taxon>
        <taxon>Actinomycetota</taxon>
        <taxon>Actinomycetes</taxon>
        <taxon>Kitasatosporales</taxon>
        <taxon>Streptomycetaceae</taxon>
        <taxon>Streptomyces</taxon>
    </lineage>
</organism>
<feature type="domain" description="ABC transporter" evidence="5">
    <location>
        <begin position="8"/>
        <end position="256"/>
    </location>
</feature>
<keyword evidence="4 6" id="KW-0067">ATP-binding</keyword>
<sequence length="334" mass="35949">MTDPVVELRDAHVVHRARSGGLFARDRVYALTGADLSVAPGETVGVVGESGCGKSTLAKVLVGVQRPTSGTVVVDGHDLWTMKPGERRATVGEGVGMIFQDPSTALNRRLTVRQILRDPLDVHRCGAPAAREERVRELMSLVGLPGALAGALPGQLSGGQRQRVAIARALALEPALVVADEPTSALDVSVRAQILNLLLDLKERLGLALVFVSHDIQTVRRMSDRVITMYLGRIVEESPSDDVLDRARHPYTRALFSATPGLLDPIDPIPLVGPVPSATHPPSGCPFRTRCWKADAVCAEAMPEFEPGGEGHRFRCHHPVREGQSTHELVQEVS</sequence>
<dbReference type="PROSITE" id="PS00211">
    <property type="entry name" value="ABC_TRANSPORTER_1"/>
    <property type="match status" value="1"/>
</dbReference>
<dbReference type="InterPro" id="IPR027417">
    <property type="entry name" value="P-loop_NTPase"/>
</dbReference>
<dbReference type="PANTHER" id="PTHR43776">
    <property type="entry name" value="TRANSPORT ATP-BINDING PROTEIN"/>
    <property type="match status" value="1"/>
</dbReference>
<dbReference type="Pfam" id="PF00005">
    <property type="entry name" value="ABC_tran"/>
    <property type="match status" value="1"/>
</dbReference>
<dbReference type="SUPFAM" id="SSF52540">
    <property type="entry name" value="P-loop containing nucleoside triphosphate hydrolases"/>
    <property type="match status" value="1"/>
</dbReference>
<name>A0AAU1UCH0_9ACTN</name>
<dbReference type="PANTHER" id="PTHR43776:SF7">
    <property type="entry name" value="D,D-DIPEPTIDE TRANSPORT ATP-BINDING PROTEIN DDPF-RELATED"/>
    <property type="match status" value="1"/>
</dbReference>
<dbReference type="GO" id="GO:0005524">
    <property type="term" value="F:ATP binding"/>
    <property type="evidence" value="ECO:0007669"/>
    <property type="project" value="UniProtKB-KW"/>
</dbReference>
<evidence type="ECO:0000259" key="5">
    <source>
        <dbReference type="PROSITE" id="PS50893"/>
    </source>
</evidence>
<gene>
    <name evidence="6" type="ORF">OHU69_32005</name>
</gene>
<accession>A0AAU1UCH0</accession>
<dbReference type="NCBIfam" id="TIGR01727">
    <property type="entry name" value="oligo_HPY"/>
    <property type="match status" value="1"/>
</dbReference>
<evidence type="ECO:0000256" key="3">
    <source>
        <dbReference type="ARBA" id="ARBA00022741"/>
    </source>
</evidence>
<dbReference type="InterPro" id="IPR013563">
    <property type="entry name" value="Oligopep_ABC_C"/>
</dbReference>
<dbReference type="GO" id="GO:0055085">
    <property type="term" value="P:transmembrane transport"/>
    <property type="evidence" value="ECO:0007669"/>
    <property type="project" value="UniProtKB-ARBA"/>
</dbReference>
<dbReference type="SMART" id="SM00382">
    <property type="entry name" value="AAA"/>
    <property type="match status" value="1"/>
</dbReference>
<dbReference type="Pfam" id="PF08352">
    <property type="entry name" value="oligo_HPY"/>
    <property type="match status" value="1"/>
</dbReference>
<comment type="similarity">
    <text evidence="1">Belongs to the ABC transporter superfamily.</text>
</comment>
<evidence type="ECO:0000256" key="4">
    <source>
        <dbReference type="ARBA" id="ARBA00022840"/>
    </source>
</evidence>
<dbReference type="CDD" id="cd03257">
    <property type="entry name" value="ABC_NikE_OppD_transporters"/>
    <property type="match status" value="1"/>
</dbReference>
<dbReference type="EMBL" id="CP108195">
    <property type="protein sequence ID" value="WTS15261.1"/>
    <property type="molecule type" value="Genomic_DNA"/>
</dbReference>
<dbReference type="AlphaFoldDB" id="A0AAU1UCH0"/>
<keyword evidence="3" id="KW-0547">Nucleotide-binding</keyword>
<dbReference type="Gene3D" id="3.40.50.300">
    <property type="entry name" value="P-loop containing nucleotide triphosphate hydrolases"/>
    <property type="match status" value="1"/>
</dbReference>
<reference evidence="6" key="1">
    <citation type="submission" date="2022-10" db="EMBL/GenBank/DDBJ databases">
        <title>The complete genomes of actinobacterial strains from the NBC collection.</title>
        <authorList>
            <person name="Joergensen T.S."/>
            <person name="Alvarez Arevalo M."/>
            <person name="Sterndorff E.B."/>
            <person name="Faurdal D."/>
            <person name="Vuksanovic O."/>
            <person name="Mourched A.-S."/>
            <person name="Charusanti P."/>
            <person name="Shaw S."/>
            <person name="Blin K."/>
            <person name="Weber T."/>
        </authorList>
    </citation>
    <scope>NUCLEOTIDE SEQUENCE</scope>
    <source>
        <strain evidence="6">NBC_00119</strain>
    </source>
</reference>
<dbReference type="PROSITE" id="PS50893">
    <property type="entry name" value="ABC_TRANSPORTER_2"/>
    <property type="match status" value="1"/>
</dbReference>
<evidence type="ECO:0000256" key="2">
    <source>
        <dbReference type="ARBA" id="ARBA00022448"/>
    </source>
</evidence>